<evidence type="ECO:0000259" key="2">
    <source>
        <dbReference type="PROSITE" id="PS50940"/>
    </source>
</evidence>
<dbReference type="SMART" id="SM00494">
    <property type="entry name" value="ChtBD2"/>
    <property type="match status" value="1"/>
</dbReference>
<reference evidence="3" key="1">
    <citation type="submission" date="2013-07" db="EMBL/GenBank/DDBJ databases">
        <title>Midgut Transcriptome Profiling of Anoplphora glabripennis, a Lignocellulose Degrading, Wood-Boring Cerambycid.</title>
        <authorList>
            <person name="Scully E.D."/>
            <person name="Hoover K."/>
            <person name="Carlson J.E."/>
            <person name="Tien M."/>
            <person name="Geib S.M."/>
        </authorList>
    </citation>
    <scope>NUCLEOTIDE SEQUENCE</scope>
</reference>
<dbReference type="InterPro" id="IPR002557">
    <property type="entry name" value="Chitin-bd_dom"/>
</dbReference>
<dbReference type="GO" id="GO:0005576">
    <property type="term" value="C:extracellular region"/>
    <property type="evidence" value="ECO:0007669"/>
    <property type="project" value="InterPro"/>
</dbReference>
<keyword evidence="1" id="KW-0732">Signal</keyword>
<dbReference type="EMBL" id="GALX01001239">
    <property type="protein sequence ID" value="JAB67227.1"/>
    <property type="molecule type" value="Transcribed_RNA"/>
</dbReference>
<evidence type="ECO:0000313" key="3">
    <source>
        <dbReference type="EMBL" id="JAB67227.1"/>
    </source>
</evidence>
<dbReference type="SUPFAM" id="SSF57625">
    <property type="entry name" value="Invertebrate chitin-binding proteins"/>
    <property type="match status" value="1"/>
</dbReference>
<dbReference type="Gene3D" id="2.170.140.10">
    <property type="entry name" value="Chitin binding domain"/>
    <property type="match status" value="1"/>
</dbReference>
<dbReference type="InterPro" id="IPR036508">
    <property type="entry name" value="Chitin-bd_dom_sf"/>
</dbReference>
<accession>V5GZ89</accession>
<organism evidence="3">
    <name type="scientific">Anoplophora glabripennis</name>
    <name type="common">Asian longhorn beetle</name>
    <name type="synonym">Anoplophora nobilis</name>
    <dbReference type="NCBI Taxonomy" id="217634"/>
    <lineage>
        <taxon>Eukaryota</taxon>
        <taxon>Metazoa</taxon>
        <taxon>Ecdysozoa</taxon>
        <taxon>Arthropoda</taxon>
        <taxon>Hexapoda</taxon>
        <taxon>Insecta</taxon>
        <taxon>Pterygota</taxon>
        <taxon>Neoptera</taxon>
        <taxon>Endopterygota</taxon>
        <taxon>Coleoptera</taxon>
        <taxon>Polyphaga</taxon>
        <taxon>Cucujiformia</taxon>
        <taxon>Chrysomeloidea</taxon>
        <taxon>Cerambycidae</taxon>
        <taxon>Lamiinae</taxon>
        <taxon>Lamiini</taxon>
        <taxon>Anoplophora</taxon>
    </lineage>
</organism>
<feature type="chain" id="PRO_5004737593" description="Chitin-binding type-2 domain-containing protein" evidence="1">
    <location>
        <begin position="25"/>
        <end position="100"/>
    </location>
</feature>
<dbReference type="OrthoDB" id="6020543at2759"/>
<dbReference type="Pfam" id="PF01607">
    <property type="entry name" value="CBM_14"/>
    <property type="match status" value="1"/>
</dbReference>
<dbReference type="GeneID" id="108914489"/>
<feature type="signal peptide" evidence="1">
    <location>
        <begin position="1"/>
        <end position="24"/>
    </location>
</feature>
<dbReference type="RefSeq" id="XP_018575826.1">
    <property type="nucleotide sequence ID" value="XM_018720310.1"/>
</dbReference>
<feature type="domain" description="Chitin-binding type-2" evidence="2">
    <location>
        <begin position="25"/>
        <end position="83"/>
    </location>
</feature>
<dbReference type="AlphaFoldDB" id="V5GZ89"/>
<name>V5GZ89_ANOGL</name>
<dbReference type="GO" id="GO:0008061">
    <property type="term" value="F:chitin binding"/>
    <property type="evidence" value="ECO:0007669"/>
    <property type="project" value="InterPro"/>
</dbReference>
<dbReference type="PROSITE" id="PS50940">
    <property type="entry name" value="CHIT_BIND_II"/>
    <property type="match status" value="1"/>
</dbReference>
<protein>
    <recommendedName>
        <fullName evidence="2">Chitin-binding type-2 domain-containing protein</fullName>
    </recommendedName>
</protein>
<evidence type="ECO:0000256" key="1">
    <source>
        <dbReference type="SAM" id="SignalP"/>
    </source>
</evidence>
<dbReference type="KEGG" id="agb:108914489"/>
<sequence>MQKLIVVLGLVILGLVAILSFASAEVNCPEENENSTATYFPHETECGKFYECHNGEAALLDCAPGSYWDARLNVCNTDVNCGDLLTSTAPPPTTAEDTDD</sequence>
<proteinExistence type="predicted"/>